<name>A0A6G4WCJ4_9HYPH</name>
<dbReference type="PANTHER" id="PTHR31435:SF10">
    <property type="entry name" value="BSR4717 PROTEIN"/>
    <property type="match status" value="1"/>
</dbReference>
<dbReference type="PANTHER" id="PTHR31435">
    <property type="entry name" value="PROTEIN NATD1"/>
    <property type="match status" value="1"/>
</dbReference>
<evidence type="ECO:0000313" key="3">
    <source>
        <dbReference type="EMBL" id="NGO51860.1"/>
    </source>
</evidence>
<dbReference type="SUPFAM" id="SSF55729">
    <property type="entry name" value="Acyl-CoA N-acyltransferases (Nat)"/>
    <property type="match status" value="1"/>
</dbReference>
<gene>
    <name evidence="3" type="ORF">G6N73_11820</name>
</gene>
<dbReference type="InterPro" id="IPR016181">
    <property type="entry name" value="Acyl_CoA_acyltransferase"/>
</dbReference>
<dbReference type="InterPro" id="IPR045057">
    <property type="entry name" value="Gcn5-rel_NAT"/>
</dbReference>
<sequence>MQKTDLGIRLEKRGHRGRYVLEMPEGEPAELTYVESGPDHIIIDHTWVPPAYRGRGVAERLVVRAVEDARASGTKITPLCRFVALEFRRHKDWADLLKR</sequence>
<feature type="domain" description="N-acetyltransferase" evidence="2">
    <location>
        <begin position="11"/>
        <end position="98"/>
    </location>
</feature>
<dbReference type="RefSeq" id="WP_165027763.1">
    <property type="nucleotide sequence ID" value="NZ_JAAKZF010000012.1"/>
</dbReference>
<dbReference type="CDD" id="cd04301">
    <property type="entry name" value="NAT_SF"/>
    <property type="match status" value="1"/>
</dbReference>
<dbReference type="EMBL" id="JAAKZF010000012">
    <property type="protein sequence ID" value="NGO51860.1"/>
    <property type="molecule type" value="Genomic_DNA"/>
</dbReference>
<dbReference type="PROSITE" id="PS51729">
    <property type="entry name" value="GNAT_YJDJ"/>
    <property type="match status" value="1"/>
</dbReference>
<dbReference type="GO" id="GO:0016747">
    <property type="term" value="F:acyltransferase activity, transferring groups other than amino-acyl groups"/>
    <property type="evidence" value="ECO:0007669"/>
    <property type="project" value="InterPro"/>
</dbReference>
<dbReference type="Pfam" id="PF14542">
    <property type="entry name" value="Acetyltransf_CG"/>
    <property type="match status" value="1"/>
</dbReference>
<dbReference type="InterPro" id="IPR031165">
    <property type="entry name" value="GNAT_YJDJ"/>
</dbReference>
<accession>A0A6G4WCJ4</accession>
<reference evidence="3 4" key="1">
    <citation type="submission" date="2020-02" db="EMBL/GenBank/DDBJ databases">
        <title>Genome sequence of strain CCNWXJ40-4.</title>
        <authorList>
            <person name="Gao J."/>
            <person name="Sun J."/>
        </authorList>
    </citation>
    <scope>NUCLEOTIDE SEQUENCE [LARGE SCALE GENOMIC DNA]</scope>
    <source>
        <strain evidence="3 4">CCNWXJ 40-4</strain>
    </source>
</reference>
<feature type="domain" description="N-acetyltransferase" evidence="1">
    <location>
        <begin position="1"/>
        <end position="99"/>
    </location>
</feature>
<comment type="caution">
    <text evidence="3">The sequence shown here is derived from an EMBL/GenBank/DDBJ whole genome shotgun (WGS) entry which is preliminary data.</text>
</comment>
<keyword evidence="4" id="KW-1185">Reference proteome</keyword>
<evidence type="ECO:0000259" key="1">
    <source>
        <dbReference type="PROSITE" id="PS51186"/>
    </source>
</evidence>
<dbReference type="InterPro" id="IPR000182">
    <property type="entry name" value="GNAT_dom"/>
</dbReference>
<proteinExistence type="predicted"/>
<dbReference type="Gene3D" id="3.40.630.30">
    <property type="match status" value="1"/>
</dbReference>
<evidence type="ECO:0000313" key="4">
    <source>
        <dbReference type="Proteomes" id="UP001642900"/>
    </source>
</evidence>
<protein>
    <submittedName>
        <fullName evidence="3">N-acetyltransferase</fullName>
    </submittedName>
</protein>
<dbReference type="PROSITE" id="PS51186">
    <property type="entry name" value="GNAT"/>
    <property type="match status" value="1"/>
</dbReference>
<dbReference type="Proteomes" id="UP001642900">
    <property type="component" value="Unassembled WGS sequence"/>
</dbReference>
<dbReference type="AlphaFoldDB" id="A0A6G4WCJ4"/>
<evidence type="ECO:0000259" key="2">
    <source>
        <dbReference type="PROSITE" id="PS51729"/>
    </source>
</evidence>
<organism evidence="3 4">
    <name type="scientific">Allomesorhizobium camelthorni</name>
    <dbReference type="NCBI Taxonomy" id="475069"/>
    <lineage>
        <taxon>Bacteria</taxon>
        <taxon>Pseudomonadati</taxon>
        <taxon>Pseudomonadota</taxon>
        <taxon>Alphaproteobacteria</taxon>
        <taxon>Hyphomicrobiales</taxon>
        <taxon>Phyllobacteriaceae</taxon>
        <taxon>Allomesorhizobium</taxon>
    </lineage>
</organism>